<dbReference type="InterPro" id="IPR036013">
    <property type="entry name" value="Band_7/SPFH_dom_sf"/>
</dbReference>
<dbReference type="SMART" id="SM00244">
    <property type="entry name" value="PHB"/>
    <property type="match status" value="1"/>
</dbReference>
<reference evidence="3 4" key="1">
    <citation type="journal article" date="2018" name="Nat. Biotechnol.">
        <title>A standardized bacterial taxonomy based on genome phylogeny substantially revises the tree of life.</title>
        <authorList>
            <person name="Parks D.H."/>
            <person name="Chuvochina M."/>
            <person name="Waite D.W."/>
            <person name="Rinke C."/>
            <person name="Skarshewski A."/>
            <person name="Chaumeil P.A."/>
            <person name="Hugenholtz P."/>
        </authorList>
    </citation>
    <scope>NUCLEOTIDE SEQUENCE [LARGE SCALE GENOMIC DNA]</scope>
    <source>
        <strain evidence="3">UBA10948</strain>
    </source>
</reference>
<dbReference type="Gene3D" id="6.10.250.2090">
    <property type="match status" value="1"/>
</dbReference>
<accession>A0A354YX77</accession>
<evidence type="ECO:0000259" key="2">
    <source>
        <dbReference type="SMART" id="SM00244"/>
    </source>
</evidence>
<dbReference type="AlphaFoldDB" id="A0A354YX77"/>
<evidence type="ECO:0000313" key="4">
    <source>
        <dbReference type="Proteomes" id="UP000263273"/>
    </source>
</evidence>
<dbReference type="EMBL" id="DNZF01000113">
    <property type="protein sequence ID" value="HBK53316.1"/>
    <property type="molecule type" value="Genomic_DNA"/>
</dbReference>
<dbReference type="CDD" id="cd13775">
    <property type="entry name" value="SPFH_eoslipins_u3"/>
    <property type="match status" value="1"/>
</dbReference>
<gene>
    <name evidence="3" type="ORF">DDZ44_05200</name>
</gene>
<dbReference type="GO" id="GO:0098552">
    <property type="term" value="C:side of membrane"/>
    <property type="evidence" value="ECO:0007669"/>
    <property type="project" value="UniProtKB-ARBA"/>
</dbReference>
<comment type="similarity">
    <text evidence="1">Belongs to the band 7/mec-2 family.</text>
</comment>
<dbReference type="Gene3D" id="3.30.479.30">
    <property type="entry name" value="Band 7 domain"/>
    <property type="match status" value="1"/>
</dbReference>
<dbReference type="Proteomes" id="UP000263273">
    <property type="component" value="Unassembled WGS sequence"/>
</dbReference>
<organism evidence="3 4">
    <name type="scientific">Syntrophomonas wolfei</name>
    <dbReference type="NCBI Taxonomy" id="863"/>
    <lineage>
        <taxon>Bacteria</taxon>
        <taxon>Bacillati</taxon>
        <taxon>Bacillota</taxon>
        <taxon>Clostridia</taxon>
        <taxon>Eubacteriales</taxon>
        <taxon>Syntrophomonadaceae</taxon>
        <taxon>Syntrophomonas</taxon>
    </lineage>
</organism>
<name>A0A354YX77_9FIRM</name>
<evidence type="ECO:0000256" key="1">
    <source>
        <dbReference type="ARBA" id="ARBA00008164"/>
    </source>
</evidence>
<dbReference type="InterPro" id="IPR043202">
    <property type="entry name" value="Band-7_stomatin-like"/>
</dbReference>
<dbReference type="PANTHER" id="PTHR10264:SF19">
    <property type="entry name" value="AT06885P-RELATED"/>
    <property type="match status" value="1"/>
</dbReference>
<dbReference type="Pfam" id="PF01145">
    <property type="entry name" value="Band_7"/>
    <property type="match status" value="1"/>
</dbReference>
<sequence length="262" mass="29749">MQQIWLTVILGIAAILAAWSLKVAREWDRVVVLRLGKFRRMAGPGLFFIIPIIDEAPIWIDMRIRTTFFAAEKTLTKDNVPVNVDAVMFWVVDDPMKAALEVEEYQKAVFWAAQTTLRDMIGKTELYAMLAGREHIDEELKVMIDARTHSWGVSVRSVEIRDVMIPDELQDAMSREAQAERERRARVILGTAELEIADKFAQAATRYHNNPEAFSLRAMNILYEGIKEKASLVIVPSNMVHSLNPGSILGYVSKMEDKENGD</sequence>
<dbReference type="FunFam" id="3.30.479.30:FF:000004">
    <property type="entry name" value="Putative membrane protease family, stomatin"/>
    <property type="match status" value="1"/>
</dbReference>
<comment type="caution">
    <text evidence="3">The sequence shown here is derived from an EMBL/GenBank/DDBJ whole genome shotgun (WGS) entry which is preliminary data.</text>
</comment>
<dbReference type="STRING" id="378794.GCA_001570625_02123"/>
<evidence type="ECO:0000313" key="3">
    <source>
        <dbReference type="EMBL" id="HBK53316.1"/>
    </source>
</evidence>
<dbReference type="InterPro" id="IPR001972">
    <property type="entry name" value="Stomatin_HflK_fam"/>
</dbReference>
<dbReference type="InterPro" id="IPR001107">
    <property type="entry name" value="Band_7"/>
</dbReference>
<proteinExistence type="inferred from homology"/>
<protein>
    <submittedName>
        <fullName evidence="3">Peptidase</fullName>
    </submittedName>
</protein>
<dbReference type="GO" id="GO:0005886">
    <property type="term" value="C:plasma membrane"/>
    <property type="evidence" value="ECO:0007669"/>
    <property type="project" value="InterPro"/>
</dbReference>
<dbReference type="PRINTS" id="PR00721">
    <property type="entry name" value="STOMATIN"/>
</dbReference>
<feature type="domain" description="Band 7" evidence="2">
    <location>
        <begin position="19"/>
        <end position="177"/>
    </location>
</feature>
<dbReference type="PANTHER" id="PTHR10264">
    <property type="entry name" value="BAND 7 PROTEIN-RELATED"/>
    <property type="match status" value="1"/>
</dbReference>
<dbReference type="SUPFAM" id="SSF117892">
    <property type="entry name" value="Band 7/SPFH domain"/>
    <property type="match status" value="1"/>
</dbReference>